<comment type="caution">
    <text evidence="5">The sequence shown here is derived from an EMBL/GenBank/DDBJ whole genome shotgun (WGS) entry which is preliminary data.</text>
</comment>
<proteinExistence type="inferred from homology"/>
<keyword evidence="6" id="KW-1185">Reference proteome</keyword>
<dbReference type="InterPro" id="IPR039294">
    <property type="entry name" value="EIF1AD"/>
</dbReference>
<dbReference type="Proteomes" id="UP000094526">
    <property type="component" value="Unassembled WGS sequence"/>
</dbReference>
<evidence type="ECO:0000313" key="6">
    <source>
        <dbReference type="Proteomes" id="UP000094526"/>
    </source>
</evidence>
<organism evidence="5 6">
    <name type="scientific">Cladophialophora carrionii</name>
    <dbReference type="NCBI Taxonomy" id="86049"/>
    <lineage>
        <taxon>Eukaryota</taxon>
        <taxon>Fungi</taxon>
        <taxon>Dikarya</taxon>
        <taxon>Ascomycota</taxon>
        <taxon>Pezizomycotina</taxon>
        <taxon>Eurotiomycetes</taxon>
        <taxon>Chaetothyriomycetidae</taxon>
        <taxon>Chaetothyriales</taxon>
        <taxon>Herpotrichiellaceae</taxon>
        <taxon>Cladophialophora</taxon>
    </lineage>
</organism>
<feature type="region of interest" description="Disordered" evidence="3">
    <location>
        <begin position="169"/>
        <end position="195"/>
    </location>
</feature>
<evidence type="ECO:0000313" key="5">
    <source>
        <dbReference type="EMBL" id="OCT44720.1"/>
    </source>
</evidence>
<gene>
    <name evidence="5" type="ORF">CLCR_06338</name>
</gene>
<sequence>MLSGKDSRFSTEAGGKISACGTATKAASHPRSDFPAVKVQATATCIRPRTEFTTAKSAPVRAMSRRKIRNAAEETLTPPDTLASGQLIARVVKAHGKDLYTVQTPDSSELLAELEARFRGTIFVRRGGYVLVDTTTTAARENKIQGEIVNIVRDEKAWRKQPFWPQEFVKKSAAEDSDEEESLVGKMPPSDDEED</sequence>
<dbReference type="SMART" id="SM00652">
    <property type="entry name" value="eIF1a"/>
    <property type="match status" value="1"/>
</dbReference>
<dbReference type="GO" id="GO:0003743">
    <property type="term" value="F:translation initiation factor activity"/>
    <property type="evidence" value="ECO:0007669"/>
    <property type="project" value="InterPro"/>
</dbReference>
<dbReference type="Pfam" id="PF01176">
    <property type="entry name" value="eIF-1a"/>
    <property type="match status" value="1"/>
</dbReference>
<dbReference type="EMBL" id="LGRB01000020">
    <property type="protein sequence ID" value="OCT44720.1"/>
    <property type="molecule type" value="Genomic_DNA"/>
</dbReference>
<dbReference type="GO" id="GO:0003723">
    <property type="term" value="F:RNA binding"/>
    <property type="evidence" value="ECO:0007669"/>
    <property type="project" value="UniProtKB-KW"/>
</dbReference>
<dbReference type="AlphaFoldDB" id="A0A1C1C876"/>
<dbReference type="VEuPathDB" id="FungiDB:G647_07401"/>
<name>A0A1C1C876_9EURO</name>
<reference evidence="6" key="1">
    <citation type="submission" date="2015-07" db="EMBL/GenBank/DDBJ databases">
        <authorList>
            <person name="Teixeira M.M."/>
            <person name="Souza R.C."/>
            <person name="Almeida L.G."/>
            <person name="Vicente V.A."/>
            <person name="de Hoog S."/>
            <person name="Bocca A.L."/>
            <person name="de Almeida S.R."/>
            <person name="Vasconcelos A.T."/>
            <person name="Felipe M.S."/>
        </authorList>
    </citation>
    <scope>NUCLEOTIDE SEQUENCE [LARGE SCALE GENOMIC DNA]</scope>
    <source>
        <strain evidence="6">KSF</strain>
    </source>
</reference>
<feature type="domain" description="S1-like" evidence="4">
    <location>
        <begin position="85"/>
        <end position="151"/>
    </location>
</feature>
<dbReference type="eggNOG" id="KOG2925">
    <property type="taxonomic scope" value="Eukaryota"/>
</dbReference>
<protein>
    <submittedName>
        <fullName evidence="5">Putative RNA-binding protein EIF1AD</fullName>
    </submittedName>
</protein>
<dbReference type="InterPro" id="IPR001253">
    <property type="entry name" value="TIF_eIF-1A"/>
</dbReference>
<dbReference type="PANTHER" id="PTHR21641">
    <property type="entry name" value="TRANSLATION INITIATION FACTOR-RELATED"/>
    <property type="match status" value="1"/>
</dbReference>
<comment type="similarity">
    <text evidence="1">Belongs to the EIF1AD family.</text>
</comment>
<dbReference type="GO" id="GO:0005634">
    <property type="term" value="C:nucleus"/>
    <property type="evidence" value="ECO:0007669"/>
    <property type="project" value="TreeGrafter"/>
</dbReference>
<dbReference type="PANTHER" id="PTHR21641:SF0">
    <property type="entry name" value="RNA-BINDING PROTEIN EIF1AD-RELATED"/>
    <property type="match status" value="1"/>
</dbReference>
<dbReference type="InterPro" id="IPR012340">
    <property type="entry name" value="NA-bd_OB-fold"/>
</dbReference>
<dbReference type="VEuPathDB" id="FungiDB:CLCR_06338"/>
<dbReference type="InterPro" id="IPR006196">
    <property type="entry name" value="RNA-binding_domain_S1_IF1"/>
</dbReference>
<evidence type="ECO:0000256" key="1">
    <source>
        <dbReference type="ARBA" id="ARBA00007340"/>
    </source>
</evidence>
<dbReference type="Gene3D" id="2.40.50.140">
    <property type="entry name" value="Nucleic acid-binding proteins"/>
    <property type="match status" value="1"/>
</dbReference>
<dbReference type="OrthoDB" id="1738325at2759"/>
<evidence type="ECO:0000256" key="2">
    <source>
        <dbReference type="ARBA" id="ARBA00022884"/>
    </source>
</evidence>
<dbReference type="STRING" id="86049.A0A1C1C876"/>
<evidence type="ECO:0000259" key="4">
    <source>
        <dbReference type="Pfam" id="PF01176"/>
    </source>
</evidence>
<accession>A0A1C1C876</accession>
<dbReference type="SUPFAM" id="SSF50249">
    <property type="entry name" value="Nucleic acid-binding proteins"/>
    <property type="match status" value="1"/>
</dbReference>
<keyword evidence="2" id="KW-0694">RNA-binding</keyword>
<evidence type="ECO:0000256" key="3">
    <source>
        <dbReference type="SAM" id="MobiDB-lite"/>
    </source>
</evidence>